<dbReference type="NCBIfam" id="TIGR01383">
    <property type="entry name" value="not_thiJ"/>
    <property type="match status" value="1"/>
</dbReference>
<dbReference type="InterPro" id="IPR006287">
    <property type="entry name" value="DJ-1"/>
</dbReference>
<evidence type="ECO:0000313" key="2">
    <source>
        <dbReference type="EMBL" id="MCP1101435.1"/>
    </source>
</evidence>
<name>A0ABT1E6H1_9FIRM</name>
<gene>
    <name evidence="2" type="ORF">NK125_03280</name>
</gene>
<evidence type="ECO:0000313" key="3">
    <source>
        <dbReference type="Proteomes" id="UP001523566"/>
    </source>
</evidence>
<feature type="domain" description="DJ-1/PfpI" evidence="1">
    <location>
        <begin position="2"/>
        <end position="165"/>
    </location>
</feature>
<dbReference type="PANTHER" id="PTHR48094:SF12">
    <property type="entry name" value="PARKINSON DISEASE PROTEIN 7 HOMOLOG"/>
    <property type="match status" value="1"/>
</dbReference>
<dbReference type="EMBL" id="JAMZFW010000003">
    <property type="protein sequence ID" value="MCP1101435.1"/>
    <property type="molecule type" value="Genomic_DNA"/>
</dbReference>
<accession>A0ABT1E6H1</accession>
<evidence type="ECO:0000259" key="1">
    <source>
        <dbReference type="Pfam" id="PF01965"/>
    </source>
</evidence>
<dbReference type="Pfam" id="PF01965">
    <property type="entry name" value="DJ-1_PfpI"/>
    <property type="match status" value="1"/>
</dbReference>
<keyword evidence="3" id="KW-1185">Reference proteome</keyword>
<dbReference type="Gene3D" id="3.40.50.880">
    <property type="match status" value="1"/>
</dbReference>
<dbReference type="Proteomes" id="UP001523566">
    <property type="component" value="Unassembled WGS sequence"/>
</dbReference>
<dbReference type="RefSeq" id="WP_262065219.1">
    <property type="nucleotide sequence ID" value="NZ_JAMXOD010000003.1"/>
</dbReference>
<sequence>MKKACVLLVNGFEEIEALSAVDLLRRAKVYVDTVSVEEEYTVNGAHGINVVTEDLFDEVNFEEFDMIILPGGGPGTKRLEAHAGVKSVLLKAIESEQLIAAICAAPTILGKMGLLKGRQATCYPGLEGDLQGAVLSDKNVVVDGKIITSKGVGTALEFSLKLIEELIDDEKAKEIANEIVY</sequence>
<dbReference type="PANTHER" id="PTHR48094">
    <property type="entry name" value="PROTEIN/NUCLEIC ACID DEGLYCASE DJ-1-RELATED"/>
    <property type="match status" value="1"/>
</dbReference>
<dbReference type="InterPro" id="IPR002818">
    <property type="entry name" value="DJ-1/PfpI"/>
</dbReference>
<dbReference type="CDD" id="cd03135">
    <property type="entry name" value="GATase1_DJ-1"/>
    <property type="match status" value="1"/>
</dbReference>
<proteinExistence type="predicted"/>
<organism evidence="2 3">
    <name type="scientific">Aequitasia blattaphilus</name>
    <dbReference type="NCBI Taxonomy" id="2949332"/>
    <lineage>
        <taxon>Bacteria</taxon>
        <taxon>Bacillati</taxon>
        <taxon>Bacillota</taxon>
        <taxon>Clostridia</taxon>
        <taxon>Lachnospirales</taxon>
        <taxon>Lachnospiraceae</taxon>
        <taxon>Aequitasia</taxon>
    </lineage>
</organism>
<reference evidence="2 3" key="1">
    <citation type="journal article" date="2022" name="Genome Biol. Evol.">
        <title>Host diet, physiology and behaviors set the stage for Lachnospiraceae cladogenesis.</title>
        <authorList>
            <person name="Vera-Ponce De Leon A."/>
            <person name="Schneider M."/>
            <person name="Jahnes B.C."/>
            <person name="Sadowski V."/>
            <person name="Camuy-Velez L.A."/>
            <person name="Duan J."/>
            <person name="Sabree Z.L."/>
        </authorList>
    </citation>
    <scope>NUCLEOTIDE SEQUENCE [LARGE SCALE GENOMIC DNA]</scope>
    <source>
        <strain evidence="2 3">PAL113</strain>
    </source>
</reference>
<dbReference type="SUPFAM" id="SSF52317">
    <property type="entry name" value="Class I glutamine amidotransferase-like"/>
    <property type="match status" value="1"/>
</dbReference>
<protein>
    <submittedName>
        <fullName evidence="2">DJ-1/PfpI family protein</fullName>
    </submittedName>
</protein>
<dbReference type="InterPro" id="IPR029062">
    <property type="entry name" value="Class_I_gatase-like"/>
</dbReference>
<comment type="caution">
    <text evidence="2">The sequence shown here is derived from an EMBL/GenBank/DDBJ whole genome shotgun (WGS) entry which is preliminary data.</text>
</comment>
<dbReference type="InterPro" id="IPR050325">
    <property type="entry name" value="Prot/Nucl_acid_deglycase"/>
</dbReference>